<dbReference type="AlphaFoldDB" id="A0A147GT10"/>
<sequence length="107" mass="10752">MGCEEVAARQQLQQLKEAVVGMPGLAFGPQPGPGTVVQLGQALHQHVEEGGHLGTVGRVQHGFGQPVGHGAGGGQQAVVAGDELGRPMRAGVVPKGARLLVEAGPLA</sequence>
<keyword evidence="2" id="KW-1185">Reference proteome</keyword>
<comment type="caution">
    <text evidence="1">The sequence shown here is derived from an EMBL/GenBank/DDBJ whole genome shotgun (WGS) entry which is preliminary data.</text>
</comment>
<protein>
    <submittedName>
        <fullName evidence="1">Uncharacterized protein</fullName>
    </submittedName>
</protein>
<evidence type="ECO:0000313" key="2">
    <source>
        <dbReference type="Proteomes" id="UP000072741"/>
    </source>
</evidence>
<accession>A0A147GT10</accession>
<gene>
    <name evidence="1" type="ORF">NS331_13700</name>
</gene>
<reference evidence="1 2" key="1">
    <citation type="journal article" date="2016" name="Front. Microbiol.">
        <title>Genomic Resource of Rice Seed Associated Bacteria.</title>
        <authorList>
            <person name="Midha S."/>
            <person name="Bansal K."/>
            <person name="Sharma S."/>
            <person name="Kumar N."/>
            <person name="Patil P.P."/>
            <person name="Chaudhry V."/>
            <person name="Patil P.B."/>
        </authorList>
    </citation>
    <scope>NUCLEOTIDE SEQUENCE [LARGE SCALE GENOMIC DNA]</scope>
    <source>
        <strain evidence="1 2">NS331</strain>
    </source>
</reference>
<organism evidence="1 2">
    <name type="scientific">Pseudacidovorax intermedius</name>
    <dbReference type="NCBI Taxonomy" id="433924"/>
    <lineage>
        <taxon>Bacteria</taxon>
        <taxon>Pseudomonadati</taxon>
        <taxon>Pseudomonadota</taxon>
        <taxon>Betaproteobacteria</taxon>
        <taxon>Burkholderiales</taxon>
        <taxon>Comamonadaceae</taxon>
        <taxon>Pseudacidovorax</taxon>
    </lineage>
</organism>
<evidence type="ECO:0000313" key="1">
    <source>
        <dbReference type="EMBL" id="KTT20562.1"/>
    </source>
</evidence>
<dbReference type="EMBL" id="LDSL01000080">
    <property type="protein sequence ID" value="KTT20562.1"/>
    <property type="molecule type" value="Genomic_DNA"/>
</dbReference>
<dbReference type="Proteomes" id="UP000072741">
    <property type="component" value="Unassembled WGS sequence"/>
</dbReference>
<name>A0A147GT10_9BURK</name>
<proteinExistence type="predicted"/>